<reference evidence="6 7" key="2">
    <citation type="submission" date="2019-01" db="EMBL/GenBank/DDBJ databases">
        <title>Motilimonas pumilus sp. nov., isolated from the gut of sea cucumber (Apostichopus japonicus).</title>
        <authorList>
            <person name="Wang F.-Q."/>
            <person name="Ren L.-H."/>
            <person name="Lin Y.-W."/>
            <person name="Sun G.-H."/>
            <person name="Du Z.-J."/>
            <person name="Zhao J.-X."/>
            <person name="Liu X.-J."/>
            <person name="Liu L.-J."/>
        </authorList>
    </citation>
    <scope>NUCLEOTIDE SEQUENCE [LARGE SCALE GENOMIC DNA]</scope>
    <source>
        <strain evidence="6 7">PLHSC7-2</strain>
    </source>
</reference>
<dbReference type="GO" id="GO:0005576">
    <property type="term" value="C:extracellular region"/>
    <property type="evidence" value="ECO:0007669"/>
    <property type="project" value="InterPro"/>
</dbReference>
<evidence type="ECO:0000313" key="7">
    <source>
        <dbReference type="Proteomes" id="UP000283255"/>
    </source>
</evidence>
<feature type="chain" id="PRO_5019341792" evidence="4">
    <location>
        <begin position="33"/>
        <end position="606"/>
    </location>
</feature>
<evidence type="ECO:0000256" key="2">
    <source>
        <dbReference type="ARBA" id="ARBA00022821"/>
    </source>
</evidence>
<dbReference type="InterPro" id="IPR023346">
    <property type="entry name" value="Lysozyme-like_dom_sf"/>
</dbReference>
<dbReference type="InterPro" id="IPR036573">
    <property type="entry name" value="CBM_sf_5/12"/>
</dbReference>
<dbReference type="SUPFAM" id="SSF53955">
    <property type="entry name" value="Lysozyme-like"/>
    <property type="match status" value="1"/>
</dbReference>
<accession>A0A418YFP5</accession>
<feature type="domain" description="Chitin-binding type-3" evidence="5">
    <location>
        <begin position="47"/>
        <end position="92"/>
    </location>
</feature>
<dbReference type="SUPFAM" id="SSF51055">
    <property type="entry name" value="Carbohydrate binding domain"/>
    <property type="match status" value="2"/>
</dbReference>
<dbReference type="GO" id="GO:0030246">
    <property type="term" value="F:carbohydrate binding"/>
    <property type="evidence" value="ECO:0007669"/>
    <property type="project" value="InterPro"/>
</dbReference>
<dbReference type="Gene3D" id="2.10.10.20">
    <property type="entry name" value="Carbohydrate-binding module superfamily 5/12"/>
    <property type="match status" value="2"/>
</dbReference>
<dbReference type="GO" id="GO:0006032">
    <property type="term" value="P:chitin catabolic process"/>
    <property type="evidence" value="ECO:0007669"/>
    <property type="project" value="InterPro"/>
</dbReference>
<dbReference type="Pfam" id="PF02839">
    <property type="entry name" value="CBM_5_12"/>
    <property type="match status" value="1"/>
</dbReference>
<reference evidence="6 7" key="1">
    <citation type="submission" date="2018-09" db="EMBL/GenBank/DDBJ databases">
        <authorList>
            <person name="Wang F."/>
        </authorList>
    </citation>
    <scope>NUCLEOTIDE SEQUENCE [LARGE SCALE GENOMIC DNA]</scope>
    <source>
        <strain evidence="6 7">PLHSC7-2</strain>
    </source>
</reference>
<dbReference type="InterPro" id="IPR003610">
    <property type="entry name" value="CBM5/12"/>
</dbReference>
<dbReference type="Gene3D" id="1.10.530.10">
    <property type="match status" value="1"/>
</dbReference>
<dbReference type="CDD" id="cd12215">
    <property type="entry name" value="ChiC_BD"/>
    <property type="match status" value="2"/>
</dbReference>
<dbReference type="GO" id="GO:0004568">
    <property type="term" value="F:chitinase activity"/>
    <property type="evidence" value="ECO:0007669"/>
    <property type="project" value="InterPro"/>
</dbReference>
<keyword evidence="3" id="KW-1015">Disulfide bond</keyword>
<dbReference type="Gene3D" id="3.30.20.10">
    <property type="entry name" value="Endochitinase, domain 2"/>
    <property type="match status" value="1"/>
</dbReference>
<organism evidence="6 7">
    <name type="scientific">Motilimonas pumila</name>
    <dbReference type="NCBI Taxonomy" id="2303987"/>
    <lineage>
        <taxon>Bacteria</taxon>
        <taxon>Pseudomonadati</taxon>
        <taxon>Pseudomonadota</taxon>
        <taxon>Gammaproteobacteria</taxon>
        <taxon>Alteromonadales</taxon>
        <taxon>Alteromonadales genera incertae sedis</taxon>
        <taxon>Motilimonas</taxon>
    </lineage>
</organism>
<dbReference type="PANTHER" id="PTHR22595">
    <property type="entry name" value="CHITINASE-RELATED"/>
    <property type="match status" value="1"/>
</dbReference>
<evidence type="ECO:0000313" key="6">
    <source>
        <dbReference type="EMBL" id="RJG47959.1"/>
    </source>
</evidence>
<sequence length="606" mass="67628">MKKPLRFQSHVVALAKPFILGAVLASSQVAFAATDNNQSAANTTITLPQWRASQAYKGGEIVTLNGRKYQAKWWTLGENPLQSGRWGVWLDVGQDSDSLTQDFSGTVPISTPAPVIQESTSSAEVITPALTETDKSVKPKHRVAKRATEVTCDNATIADWQSGTIYLQGHQAVFAGDIYQARWWIQFSEPDSSDAWFNTGTTLAQLCADKQPKTASLVATPAPGYDHIMYHEELEATKRKQLQSGAFNRLRQDLVTLDNAEVERVMPGQASNPDNVKRVEAIFSLHDWQDTFPLAHGHYSYRGLLQAVAKFPRFCGEYASGIDAQEICSKSLAVMFAHIVQDTGDHQTGGNIESWRRGLQLVREPGCQEQGPSCDVQYNQACENGSWQADNWPCAANVESTSGFEKYFGRGAKPLRFHHQYGQFSEVIFADKQVLLKQPERVAHGWLNLATAVYSLVKPQGNKPSLLHVIDGTWQPNDGEQSNALEPGFGLTTFILTNGLECGEDKHFQDDERIGYYQRHAANLSVPVYATEQLSCLAMKEFPDDLNGHGAVYWDQDWEFHPQNPDGKSYQCKRVNYQTPFSALIESDYQRCVEHFFNVQVISQSH</sequence>
<gene>
    <name evidence="6" type="ORF">D1Z90_09605</name>
</gene>
<dbReference type="Pfam" id="PF00182">
    <property type="entry name" value="Glyco_hydro_19"/>
    <property type="match status" value="1"/>
</dbReference>
<dbReference type="CDD" id="cd00325">
    <property type="entry name" value="chitinase_GH19"/>
    <property type="match status" value="1"/>
</dbReference>
<evidence type="ECO:0000259" key="5">
    <source>
        <dbReference type="SMART" id="SM00495"/>
    </source>
</evidence>
<keyword evidence="4" id="KW-0732">Signal</keyword>
<evidence type="ECO:0000256" key="3">
    <source>
        <dbReference type="ARBA" id="ARBA00023157"/>
    </source>
</evidence>
<dbReference type="GO" id="GO:0005975">
    <property type="term" value="P:carbohydrate metabolic process"/>
    <property type="evidence" value="ECO:0007669"/>
    <property type="project" value="InterPro"/>
</dbReference>
<proteinExistence type="predicted"/>
<evidence type="ECO:0000256" key="1">
    <source>
        <dbReference type="ARBA" id="ARBA00022801"/>
    </source>
</evidence>
<dbReference type="GO" id="GO:0006952">
    <property type="term" value="P:defense response"/>
    <property type="evidence" value="ECO:0007669"/>
    <property type="project" value="UniProtKB-KW"/>
</dbReference>
<keyword evidence="1" id="KW-0378">Hydrolase</keyword>
<keyword evidence="7" id="KW-1185">Reference proteome</keyword>
<dbReference type="EMBL" id="QZCH01000010">
    <property type="protein sequence ID" value="RJG47959.1"/>
    <property type="molecule type" value="Genomic_DNA"/>
</dbReference>
<evidence type="ECO:0000256" key="4">
    <source>
        <dbReference type="SAM" id="SignalP"/>
    </source>
</evidence>
<keyword evidence="2" id="KW-0611">Plant defense</keyword>
<comment type="caution">
    <text evidence="6">The sequence shown here is derived from an EMBL/GenBank/DDBJ whole genome shotgun (WGS) entry which is preliminary data.</text>
</comment>
<dbReference type="OrthoDB" id="6018988at2"/>
<dbReference type="AlphaFoldDB" id="A0A418YFP5"/>
<dbReference type="SMART" id="SM00495">
    <property type="entry name" value="ChtBD3"/>
    <property type="match status" value="2"/>
</dbReference>
<dbReference type="InterPro" id="IPR000726">
    <property type="entry name" value="Glyco_hydro_19_cat"/>
</dbReference>
<feature type="signal peptide" evidence="4">
    <location>
        <begin position="1"/>
        <end position="32"/>
    </location>
</feature>
<feature type="domain" description="Chitin-binding type-3" evidence="5">
    <location>
        <begin position="157"/>
        <end position="199"/>
    </location>
</feature>
<dbReference type="PANTHER" id="PTHR22595:SF79">
    <property type="entry name" value="CHITINASE 12"/>
    <property type="match status" value="1"/>
</dbReference>
<protein>
    <submittedName>
        <fullName evidence="6">Chitin-binding protein</fullName>
    </submittedName>
</protein>
<dbReference type="GO" id="GO:0016998">
    <property type="term" value="P:cell wall macromolecule catabolic process"/>
    <property type="evidence" value="ECO:0007669"/>
    <property type="project" value="InterPro"/>
</dbReference>
<name>A0A418YFP5_9GAMM</name>
<dbReference type="RefSeq" id="WP_119910542.1">
    <property type="nucleotide sequence ID" value="NZ_QZCH01000010.1"/>
</dbReference>
<dbReference type="Proteomes" id="UP000283255">
    <property type="component" value="Unassembled WGS sequence"/>
</dbReference>